<proteinExistence type="predicted"/>
<keyword evidence="1" id="KW-0862">Zinc</keyword>
<dbReference type="InterPro" id="IPR001878">
    <property type="entry name" value="Znf_CCHC"/>
</dbReference>
<dbReference type="SMART" id="SM00343">
    <property type="entry name" value="ZnF_C2HC"/>
    <property type="match status" value="1"/>
</dbReference>
<evidence type="ECO:0000259" key="2">
    <source>
        <dbReference type="PROSITE" id="PS50158"/>
    </source>
</evidence>
<dbReference type="Pfam" id="PF00098">
    <property type="entry name" value="zf-CCHC"/>
    <property type="match status" value="1"/>
</dbReference>
<dbReference type="PROSITE" id="PS50158">
    <property type="entry name" value="ZF_CCHC"/>
    <property type="match status" value="1"/>
</dbReference>
<reference evidence="3" key="1">
    <citation type="journal article" date="2019" name="Sci. Rep.">
        <title>Draft genome of Tanacetum cinerariifolium, the natural source of mosquito coil.</title>
        <authorList>
            <person name="Yamashiro T."/>
            <person name="Shiraishi A."/>
            <person name="Satake H."/>
            <person name="Nakayama K."/>
        </authorList>
    </citation>
    <scope>NUCLEOTIDE SEQUENCE</scope>
</reference>
<organism evidence="3">
    <name type="scientific">Tanacetum cinerariifolium</name>
    <name type="common">Dalmatian daisy</name>
    <name type="synonym">Chrysanthemum cinerariifolium</name>
    <dbReference type="NCBI Taxonomy" id="118510"/>
    <lineage>
        <taxon>Eukaryota</taxon>
        <taxon>Viridiplantae</taxon>
        <taxon>Streptophyta</taxon>
        <taxon>Embryophyta</taxon>
        <taxon>Tracheophyta</taxon>
        <taxon>Spermatophyta</taxon>
        <taxon>Magnoliopsida</taxon>
        <taxon>eudicotyledons</taxon>
        <taxon>Gunneridae</taxon>
        <taxon>Pentapetalae</taxon>
        <taxon>asterids</taxon>
        <taxon>campanulids</taxon>
        <taxon>Asterales</taxon>
        <taxon>Asteraceae</taxon>
        <taxon>Asteroideae</taxon>
        <taxon>Anthemideae</taxon>
        <taxon>Anthemidinae</taxon>
        <taxon>Tanacetum</taxon>
    </lineage>
</organism>
<dbReference type="Gene3D" id="4.10.60.10">
    <property type="entry name" value="Zinc finger, CCHC-type"/>
    <property type="match status" value="1"/>
</dbReference>
<evidence type="ECO:0000313" key="3">
    <source>
        <dbReference type="EMBL" id="GEV73087.1"/>
    </source>
</evidence>
<protein>
    <recommendedName>
        <fullName evidence="2">CCHC-type domain-containing protein</fullName>
    </recommendedName>
</protein>
<dbReference type="InterPro" id="IPR036875">
    <property type="entry name" value="Znf_CCHC_sf"/>
</dbReference>
<name>A0A699GS14_TANCI</name>
<evidence type="ECO:0000256" key="1">
    <source>
        <dbReference type="PROSITE-ProRule" id="PRU00047"/>
    </source>
</evidence>
<comment type="caution">
    <text evidence="3">The sequence shown here is derived from an EMBL/GenBank/DDBJ whole genome shotgun (WGS) entry which is preliminary data.</text>
</comment>
<dbReference type="SUPFAM" id="SSF57756">
    <property type="entry name" value="Retrovirus zinc finger-like domains"/>
    <property type="match status" value="1"/>
</dbReference>
<dbReference type="EMBL" id="BKCJ010032445">
    <property type="protein sequence ID" value="GEV73087.1"/>
    <property type="molecule type" value="Genomic_DNA"/>
</dbReference>
<accession>A0A699GS14</accession>
<dbReference type="GO" id="GO:0003676">
    <property type="term" value="F:nucleic acid binding"/>
    <property type="evidence" value="ECO:0007669"/>
    <property type="project" value="InterPro"/>
</dbReference>
<feature type="domain" description="CCHC-type" evidence="2">
    <location>
        <begin position="34"/>
        <end position="49"/>
    </location>
</feature>
<keyword evidence="1" id="KW-0479">Metal-binding</keyword>
<sequence>MDIQSKNVRYVRNGNRNVGRTNRTQATNAGNDLCYNCNGKGHYARECSKPRVHDAKYFREQILLATKDEAGVHLDEKENDFMLNNAYGNNTLEELNAAVAVIMMACIQPTDNKSDVEPTYDVEFISEVNAS</sequence>
<dbReference type="GO" id="GO:0008270">
    <property type="term" value="F:zinc ion binding"/>
    <property type="evidence" value="ECO:0007669"/>
    <property type="project" value="UniProtKB-KW"/>
</dbReference>
<dbReference type="AlphaFoldDB" id="A0A699GS14"/>
<gene>
    <name evidence="3" type="ORF">Tci_145064</name>
</gene>
<keyword evidence="1" id="KW-0863">Zinc-finger</keyword>